<gene>
    <name evidence="1" type="ORF">FHS54_001462</name>
</gene>
<name>A0A846MH01_9SPHN</name>
<organism evidence="1 2">
    <name type="scientific">Sphingobium vermicomposti</name>
    <dbReference type="NCBI Taxonomy" id="529005"/>
    <lineage>
        <taxon>Bacteria</taxon>
        <taxon>Pseudomonadati</taxon>
        <taxon>Pseudomonadota</taxon>
        <taxon>Alphaproteobacteria</taxon>
        <taxon>Sphingomonadales</taxon>
        <taxon>Sphingomonadaceae</taxon>
        <taxon>Sphingobium</taxon>
    </lineage>
</organism>
<sequence>MAEHHQAPLRAAARVIYETVYPSEEWTPVPFDEAERLQTVHYRNAVSAARYFQPVEQGALL</sequence>
<reference evidence="1 2" key="1">
    <citation type="submission" date="2020-03" db="EMBL/GenBank/DDBJ databases">
        <title>Genomic Encyclopedia of Type Strains, Phase IV (KMG-IV): sequencing the most valuable type-strain genomes for metagenomic binning, comparative biology and taxonomic classification.</title>
        <authorList>
            <person name="Goeker M."/>
        </authorList>
    </citation>
    <scope>NUCLEOTIDE SEQUENCE [LARGE SCALE GENOMIC DNA]</scope>
    <source>
        <strain evidence="1 2">DSM 21299</strain>
    </source>
</reference>
<dbReference type="EMBL" id="JAASQR010000002">
    <property type="protein sequence ID" value="NIJ16496.1"/>
    <property type="molecule type" value="Genomic_DNA"/>
</dbReference>
<comment type="caution">
    <text evidence="1">The sequence shown here is derived from an EMBL/GenBank/DDBJ whole genome shotgun (WGS) entry which is preliminary data.</text>
</comment>
<dbReference type="Proteomes" id="UP000576821">
    <property type="component" value="Unassembled WGS sequence"/>
</dbReference>
<keyword evidence="2" id="KW-1185">Reference proteome</keyword>
<dbReference type="RefSeq" id="WP_167303112.1">
    <property type="nucleotide sequence ID" value="NZ_JAASQR010000002.1"/>
</dbReference>
<evidence type="ECO:0000313" key="2">
    <source>
        <dbReference type="Proteomes" id="UP000576821"/>
    </source>
</evidence>
<protein>
    <submittedName>
        <fullName evidence="1">Uncharacterized protein</fullName>
    </submittedName>
</protein>
<accession>A0A846MH01</accession>
<proteinExistence type="predicted"/>
<dbReference type="AlphaFoldDB" id="A0A846MH01"/>
<evidence type="ECO:0000313" key="1">
    <source>
        <dbReference type="EMBL" id="NIJ16496.1"/>
    </source>
</evidence>